<dbReference type="EMBL" id="NIPW01000007">
    <property type="protein sequence ID" value="OWJ79679.1"/>
    <property type="molecule type" value="Genomic_DNA"/>
</dbReference>
<accession>A0A212AEE3</accession>
<gene>
    <name evidence="1" type="ORF">CDV49_05020</name>
</gene>
<name>A0A212AEE3_9RHOB</name>
<evidence type="ECO:0000313" key="1">
    <source>
        <dbReference type="EMBL" id="OWJ79679.1"/>
    </source>
</evidence>
<dbReference type="AlphaFoldDB" id="A0A212AEE3"/>
<dbReference type="Proteomes" id="UP000196878">
    <property type="component" value="Unassembled WGS sequence"/>
</dbReference>
<sequence>MFVTAGAVAMRSGLPQADCMPVDRNSKADWFRDALKEKGIMACISGRKKAVRHGRCRYKRWYRLEIMFGRPKNWKRVATPYDWSLVLSPKPFCARLLGAIPGHSIWSPAAKGKIVLLASSVP</sequence>
<proteinExistence type="predicted"/>
<organism evidence="1 2">
    <name type="scientific">Haematobacter genomosp. 1</name>
    <dbReference type="NCBI Taxonomy" id="366618"/>
    <lineage>
        <taxon>Bacteria</taxon>
        <taxon>Pseudomonadati</taxon>
        <taxon>Pseudomonadota</taxon>
        <taxon>Alphaproteobacteria</taxon>
        <taxon>Rhodobacterales</taxon>
        <taxon>Paracoccaceae</taxon>
        <taxon>Haematobacter</taxon>
    </lineage>
</organism>
<evidence type="ECO:0000313" key="2">
    <source>
        <dbReference type="Proteomes" id="UP000196878"/>
    </source>
</evidence>
<comment type="caution">
    <text evidence="1">The sequence shown here is derived from an EMBL/GenBank/DDBJ whole genome shotgun (WGS) entry which is preliminary data.</text>
</comment>
<protein>
    <recommendedName>
        <fullName evidence="3">Transposase DDE domain-containing protein</fullName>
    </recommendedName>
</protein>
<reference evidence="1 2" key="1">
    <citation type="submission" date="2016-12" db="EMBL/GenBank/DDBJ databases">
        <title>Comparison of Traditional DNA-DNA Hybridization with In Silico Genomic Analysis.</title>
        <authorList>
            <person name="Nicholson A.C."/>
            <person name="Humrighouse B.W."/>
            <person name="Graziano J."/>
            <person name="Lasker B."/>
            <person name="Whitney A.M."/>
            <person name="Mcquiston J.R."/>
        </authorList>
    </citation>
    <scope>NUCLEOTIDE SEQUENCE [LARGE SCALE GENOMIC DNA]</scope>
    <source>
        <strain evidence="1 2">H2240</strain>
    </source>
</reference>
<keyword evidence="2" id="KW-1185">Reference proteome</keyword>
<evidence type="ECO:0008006" key="3">
    <source>
        <dbReference type="Google" id="ProtNLM"/>
    </source>
</evidence>